<accession>A0ABW9ZI53</accession>
<comment type="caution">
    <text evidence="1">The sequence shown here is derived from an EMBL/GenBank/DDBJ whole genome shotgun (WGS) entry which is preliminary data.</text>
</comment>
<organism evidence="1 2">
    <name type="scientific">Pannonibacter tanglangensis</name>
    <dbReference type="NCBI Taxonomy" id="2750084"/>
    <lineage>
        <taxon>Bacteria</taxon>
        <taxon>Pseudomonadati</taxon>
        <taxon>Pseudomonadota</taxon>
        <taxon>Alphaproteobacteria</taxon>
        <taxon>Hyphomicrobiales</taxon>
        <taxon>Stappiaceae</taxon>
        <taxon>Pannonibacter</taxon>
    </lineage>
</organism>
<dbReference type="Gene3D" id="3.40.50.150">
    <property type="entry name" value="Vaccinia Virus protein VP39"/>
    <property type="match status" value="1"/>
</dbReference>
<dbReference type="SUPFAM" id="SSF53335">
    <property type="entry name" value="S-adenosyl-L-methionine-dependent methyltransferases"/>
    <property type="match status" value="1"/>
</dbReference>
<proteinExistence type="predicted"/>
<dbReference type="Proteomes" id="UP000541347">
    <property type="component" value="Unassembled WGS sequence"/>
</dbReference>
<protein>
    <recommendedName>
        <fullName evidence="3">Methyltransferase</fullName>
    </recommendedName>
</protein>
<evidence type="ECO:0000313" key="2">
    <source>
        <dbReference type="Proteomes" id="UP000541347"/>
    </source>
</evidence>
<dbReference type="RefSeq" id="WP_161674063.1">
    <property type="nucleotide sequence ID" value="NZ_JAABLP010000001.1"/>
</dbReference>
<evidence type="ECO:0000313" key="1">
    <source>
        <dbReference type="EMBL" id="NBN62804.1"/>
    </source>
</evidence>
<dbReference type="InterPro" id="IPR029063">
    <property type="entry name" value="SAM-dependent_MTases_sf"/>
</dbReference>
<dbReference type="InterPro" id="IPR002052">
    <property type="entry name" value="DNA_methylase_N6_adenine_CS"/>
</dbReference>
<dbReference type="EMBL" id="JAABLP010000001">
    <property type="protein sequence ID" value="NBN62804.1"/>
    <property type="molecule type" value="Genomic_DNA"/>
</dbReference>
<gene>
    <name evidence="1" type="ORF">GWI71_03835</name>
</gene>
<keyword evidence="2" id="KW-1185">Reference proteome</keyword>
<reference evidence="1 2" key="1">
    <citation type="submission" date="2020-01" db="EMBL/GenBank/DDBJ databases">
        <authorList>
            <person name="Peng S.Y."/>
            <person name="Li J."/>
            <person name="Wang M."/>
            <person name="Wang L."/>
            <person name="Wang C.Q."/>
            <person name="Wang J.R."/>
        </authorList>
    </citation>
    <scope>NUCLEOTIDE SEQUENCE [LARGE SCALE GENOMIC DNA]</scope>
    <source>
        <strain evidence="1 2">XCT-34</strain>
    </source>
</reference>
<evidence type="ECO:0008006" key="3">
    <source>
        <dbReference type="Google" id="ProtNLM"/>
    </source>
</evidence>
<dbReference type="PROSITE" id="PS00092">
    <property type="entry name" value="N6_MTASE"/>
    <property type="match status" value="1"/>
</dbReference>
<name>A0ABW9ZI53_9HYPH</name>
<sequence length="241" mass="26374">MREAGPRVANARAVMASRVAPKGDGDYYATPPWATRALCVDVLGIGERRAWSVWEPACGAGHMAVPLAEYFGQVLASDLYDRGFGLTGPEWDFLRPLPEADAAPCGHDWIITNPPYGDLPQRFVERAFELAPRVGIAVFVQLRWLETIQRGRELFLPRPPHVIGIFCDRVPLVRGGWDPEASTATAYCWVVWRLDGAAPRPPVWIAPGAPQRHSRLGDLALARSVTPATDAGPLFEEAGDA</sequence>